<dbReference type="PANTHER" id="PTHR47456">
    <property type="entry name" value="PHD-TYPE DOMAIN-CONTAINING PROTEIN"/>
    <property type="match status" value="1"/>
</dbReference>
<name>A0ABM4CWY6_HYDVU</name>
<dbReference type="InterPro" id="IPR029309">
    <property type="entry name" value="CaRF"/>
</dbReference>
<dbReference type="PANTHER" id="PTHR47456:SF1">
    <property type="entry name" value="PHD-TYPE DOMAIN-CONTAINING PROTEIN"/>
    <property type="match status" value="1"/>
</dbReference>
<dbReference type="GeneID" id="136087498"/>
<keyword evidence="1" id="KW-1185">Reference proteome</keyword>
<dbReference type="Pfam" id="PF15299">
    <property type="entry name" value="ALS2CR8"/>
    <property type="match status" value="1"/>
</dbReference>
<sequence length="101" mass="11681">MVQDTKKFECSCQIKIKEIYQFPGFSITEYTKWRRVQSSKCIKGAKARNKTVGKRMFLVFFPSENSHTGHFTGDVAGISQPIDKRLKKEKKNLHLLDSLKV</sequence>
<protein>
    <submittedName>
        <fullName evidence="2">Uncharacterized protein LOC136087498</fullName>
    </submittedName>
</protein>
<dbReference type="RefSeq" id="XP_065666460.1">
    <property type="nucleotide sequence ID" value="XM_065810388.1"/>
</dbReference>
<dbReference type="Proteomes" id="UP001652625">
    <property type="component" value="Chromosome 11"/>
</dbReference>
<reference evidence="2" key="1">
    <citation type="submission" date="2025-08" db="UniProtKB">
        <authorList>
            <consortium name="RefSeq"/>
        </authorList>
    </citation>
    <scope>IDENTIFICATION</scope>
</reference>
<proteinExistence type="predicted"/>
<evidence type="ECO:0000313" key="1">
    <source>
        <dbReference type="Proteomes" id="UP001652625"/>
    </source>
</evidence>
<accession>A0ABM4CWY6</accession>
<evidence type="ECO:0000313" key="2">
    <source>
        <dbReference type="RefSeq" id="XP_065666460.1"/>
    </source>
</evidence>
<gene>
    <name evidence="2" type="primary">LOC136087498</name>
</gene>
<organism evidence="1 2">
    <name type="scientific">Hydra vulgaris</name>
    <name type="common">Hydra</name>
    <name type="synonym">Hydra attenuata</name>
    <dbReference type="NCBI Taxonomy" id="6087"/>
    <lineage>
        <taxon>Eukaryota</taxon>
        <taxon>Metazoa</taxon>
        <taxon>Cnidaria</taxon>
        <taxon>Hydrozoa</taxon>
        <taxon>Hydroidolina</taxon>
        <taxon>Anthoathecata</taxon>
        <taxon>Aplanulata</taxon>
        <taxon>Hydridae</taxon>
        <taxon>Hydra</taxon>
    </lineage>
</organism>